<dbReference type="InterPro" id="IPR035906">
    <property type="entry name" value="MetI-like_sf"/>
</dbReference>
<feature type="transmembrane region" description="Helical" evidence="7">
    <location>
        <begin position="141"/>
        <end position="161"/>
    </location>
</feature>
<accession>A0ABQ2BU29</accession>
<dbReference type="EMBL" id="BMHE01000006">
    <property type="protein sequence ID" value="GGI46399.1"/>
    <property type="molecule type" value="Genomic_DNA"/>
</dbReference>
<evidence type="ECO:0000313" key="10">
    <source>
        <dbReference type="Proteomes" id="UP000615455"/>
    </source>
</evidence>
<keyword evidence="5 7" id="KW-1133">Transmembrane helix</keyword>
<evidence type="ECO:0000256" key="1">
    <source>
        <dbReference type="ARBA" id="ARBA00004651"/>
    </source>
</evidence>
<name>A0ABQ2BU29_9BACL</name>
<organism evidence="9 10">
    <name type="scientific">Paenibacillus marchantiophytorum</name>
    <dbReference type="NCBI Taxonomy" id="1619310"/>
    <lineage>
        <taxon>Bacteria</taxon>
        <taxon>Bacillati</taxon>
        <taxon>Bacillota</taxon>
        <taxon>Bacilli</taxon>
        <taxon>Bacillales</taxon>
        <taxon>Paenibacillaceae</taxon>
        <taxon>Paenibacillus</taxon>
    </lineage>
</organism>
<dbReference type="PROSITE" id="PS50928">
    <property type="entry name" value="ABC_TM1"/>
    <property type="match status" value="1"/>
</dbReference>
<feature type="transmembrane region" description="Helical" evidence="7">
    <location>
        <begin position="183"/>
        <end position="205"/>
    </location>
</feature>
<comment type="subcellular location">
    <subcellularLocation>
        <location evidence="1 7">Cell membrane</location>
        <topology evidence="1 7">Multi-pass membrane protein</topology>
    </subcellularLocation>
</comment>
<feature type="transmembrane region" description="Helical" evidence="7">
    <location>
        <begin position="109"/>
        <end position="129"/>
    </location>
</feature>
<feature type="transmembrane region" description="Helical" evidence="7">
    <location>
        <begin position="12"/>
        <end position="38"/>
    </location>
</feature>
<keyword evidence="3" id="KW-1003">Cell membrane</keyword>
<comment type="caution">
    <text evidence="9">The sequence shown here is derived from an EMBL/GenBank/DDBJ whole genome shotgun (WGS) entry which is preliminary data.</text>
</comment>
<protein>
    <submittedName>
        <fullName evidence="9">Sugar ABC transporter permease</fullName>
    </submittedName>
</protein>
<keyword evidence="10" id="KW-1185">Reference proteome</keyword>
<evidence type="ECO:0000256" key="3">
    <source>
        <dbReference type="ARBA" id="ARBA00022475"/>
    </source>
</evidence>
<reference evidence="10" key="1">
    <citation type="journal article" date="2019" name="Int. J. Syst. Evol. Microbiol.">
        <title>The Global Catalogue of Microorganisms (GCM) 10K type strain sequencing project: providing services to taxonomists for standard genome sequencing and annotation.</title>
        <authorList>
            <consortium name="The Broad Institute Genomics Platform"/>
            <consortium name="The Broad Institute Genome Sequencing Center for Infectious Disease"/>
            <person name="Wu L."/>
            <person name="Ma J."/>
        </authorList>
    </citation>
    <scope>NUCLEOTIDE SEQUENCE [LARGE SCALE GENOMIC DNA]</scope>
    <source>
        <strain evidence="10">CGMCC 1.15043</strain>
    </source>
</reference>
<dbReference type="PANTHER" id="PTHR43744:SF9">
    <property type="entry name" value="POLYGALACTURONAN_RHAMNOGALACTURONAN TRANSPORT SYSTEM PERMEASE PROTEIN YTCP"/>
    <property type="match status" value="1"/>
</dbReference>
<comment type="similarity">
    <text evidence="7">Belongs to the binding-protein-dependent transport system permease family.</text>
</comment>
<dbReference type="Proteomes" id="UP000615455">
    <property type="component" value="Unassembled WGS sequence"/>
</dbReference>
<keyword evidence="2 7" id="KW-0813">Transport</keyword>
<gene>
    <name evidence="9" type="ORF">GCM10008018_16900</name>
</gene>
<keyword evidence="6 7" id="KW-0472">Membrane</keyword>
<sequence>MVKQSFGDKMFVFIVHALLILVLITVLYPLVFVLIASISDPGKVVNGEIWLWPEGITFHGYEKVFRNKDILTGYANTILYTLLGTCVNLIMTICAAYPLSRKELYGRSFVTALFVFTLFFSGGLIPTYLLVKKLGMVNTMWALIIPNAVAVWNIIIMRTFFQQSIPGEIQESAQIDGCNNLQILLRIVLPLALPILAVMTLFYSVAHWNSYFNALIYLTGREKYPLQLVLREILIQSNMKDMVASGEESLAKSVMEAESIKYAVVIIANLPVLMMYPFLQRYFTKGLTIGAVKG</sequence>
<evidence type="ECO:0000256" key="2">
    <source>
        <dbReference type="ARBA" id="ARBA00022448"/>
    </source>
</evidence>
<feature type="domain" description="ABC transmembrane type-1" evidence="8">
    <location>
        <begin position="74"/>
        <end position="279"/>
    </location>
</feature>
<dbReference type="SUPFAM" id="SSF161098">
    <property type="entry name" value="MetI-like"/>
    <property type="match status" value="1"/>
</dbReference>
<dbReference type="Gene3D" id="1.10.3720.10">
    <property type="entry name" value="MetI-like"/>
    <property type="match status" value="1"/>
</dbReference>
<feature type="transmembrane region" description="Helical" evidence="7">
    <location>
        <begin position="260"/>
        <end position="279"/>
    </location>
</feature>
<evidence type="ECO:0000256" key="7">
    <source>
        <dbReference type="RuleBase" id="RU363032"/>
    </source>
</evidence>
<dbReference type="PANTHER" id="PTHR43744">
    <property type="entry name" value="ABC TRANSPORTER PERMEASE PROTEIN MG189-RELATED-RELATED"/>
    <property type="match status" value="1"/>
</dbReference>
<evidence type="ECO:0000259" key="8">
    <source>
        <dbReference type="PROSITE" id="PS50928"/>
    </source>
</evidence>
<dbReference type="CDD" id="cd06261">
    <property type="entry name" value="TM_PBP2"/>
    <property type="match status" value="1"/>
</dbReference>
<dbReference type="InterPro" id="IPR000515">
    <property type="entry name" value="MetI-like"/>
</dbReference>
<proteinExistence type="inferred from homology"/>
<keyword evidence="4 7" id="KW-0812">Transmembrane</keyword>
<dbReference type="RefSeq" id="WP_189010232.1">
    <property type="nucleotide sequence ID" value="NZ_BMHE01000006.1"/>
</dbReference>
<dbReference type="Pfam" id="PF00528">
    <property type="entry name" value="BPD_transp_1"/>
    <property type="match status" value="1"/>
</dbReference>
<feature type="transmembrane region" description="Helical" evidence="7">
    <location>
        <begin position="78"/>
        <end position="97"/>
    </location>
</feature>
<evidence type="ECO:0000313" key="9">
    <source>
        <dbReference type="EMBL" id="GGI46399.1"/>
    </source>
</evidence>
<evidence type="ECO:0000256" key="4">
    <source>
        <dbReference type="ARBA" id="ARBA00022692"/>
    </source>
</evidence>
<evidence type="ECO:0000256" key="5">
    <source>
        <dbReference type="ARBA" id="ARBA00022989"/>
    </source>
</evidence>
<evidence type="ECO:0000256" key="6">
    <source>
        <dbReference type="ARBA" id="ARBA00023136"/>
    </source>
</evidence>